<dbReference type="FunFam" id="3.40.640.10:FF:000010">
    <property type="entry name" value="Phosphoserine aminotransferase"/>
    <property type="match status" value="1"/>
</dbReference>
<dbReference type="GO" id="GO:0005737">
    <property type="term" value="C:cytoplasm"/>
    <property type="evidence" value="ECO:0007669"/>
    <property type="project" value="UniProtKB-SubCell"/>
</dbReference>
<evidence type="ECO:0000256" key="13">
    <source>
        <dbReference type="RuleBase" id="RU004505"/>
    </source>
</evidence>
<dbReference type="InterPro" id="IPR000192">
    <property type="entry name" value="Aminotrans_V_dom"/>
</dbReference>
<reference evidence="15 16" key="1">
    <citation type="submission" date="2019-02" db="EMBL/GenBank/DDBJ databases">
        <authorList>
            <person name="Fomenkov A."/>
            <person name="Dubinina G."/>
            <person name="Grabovich M."/>
            <person name="Vincze T."/>
            <person name="Roberts R.J."/>
        </authorList>
    </citation>
    <scope>NUCLEOTIDE SEQUENCE [LARGE SCALE GENOMIC DNA]</scope>
    <source>
        <strain evidence="15 16">P</strain>
    </source>
</reference>
<feature type="binding site" evidence="12">
    <location>
        <position position="170"/>
    </location>
    <ligand>
        <name>pyridoxal 5'-phosphate</name>
        <dbReference type="ChEBI" id="CHEBI:597326"/>
    </ligand>
</feature>
<comment type="similarity">
    <text evidence="3 12">Belongs to the class-V pyridoxal-phosphate-dependent aminotransferase family. SerC subfamily.</text>
</comment>
<dbReference type="GO" id="GO:0008615">
    <property type="term" value="P:pyridoxine biosynthetic process"/>
    <property type="evidence" value="ECO:0007669"/>
    <property type="project" value="UniProtKB-UniRule"/>
</dbReference>
<evidence type="ECO:0000256" key="11">
    <source>
        <dbReference type="ARBA" id="ARBA00049007"/>
    </source>
</evidence>
<organism evidence="15 16">
    <name type="scientific">Thiospirochaeta perfilievii</name>
    <dbReference type="NCBI Taxonomy" id="252967"/>
    <lineage>
        <taxon>Bacteria</taxon>
        <taxon>Pseudomonadati</taxon>
        <taxon>Spirochaetota</taxon>
        <taxon>Spirochaetia</taxon>
        <taxon>Spirochaetales</taxon>
        <taxon>Spirochaetaceae</taxon>
        <taxon>Thiospirochaeta</taxon>
    </lineage>
</organism>
<dbReference type="GO" id="GO:0030170">
    <property type="term" value="F:pyridoxal phosphate binding"/>
    <property type="evidence" value="ECO:0007669"/>
    <property type="project" value="UniProtKB-UniRule"/>
</dbReference>
<dbReference type="InterPro" id="IPR015422">
    <property type="entry name" value="PyrdxlP-dep_Trfase_small"/>
</dbReference>
<proteinExistence type="inferred from homology"/>
<keyword evidence="12" id="KW-0963">Cytoplasm</keyword>
<evidence type="ECO:0000256" key="3">
    <source>
        <dbReference type="ARBA" id="ARBA00006904"/>
    </source>
</evidence>
<evidence type="ECO:0000256" key="6">
    <source>
        <dbReference type="ARBA" id="ARBA00022679"/>
    </source>
</evidence>
<keyword evidence="7 12" id="KW-0663">Pyridoxal phosphate</keyword>
<comment type="subcellular location">
    <subcellularLocation>
        <location evidence="12">Cytoplasm</location>
    </subcellularLocation>
</comment>
<dbReference type="CDD" id="cd00611">
    <property type="entry name" value="PSAT_like"/>
    <property type="match status" value="1"/>
</dbReference>
<protein>
    <recommendedName>
        <fullName evidence="12">Phosphoserine aminotransferase</fullName>
        <ecNumber evidence="12">2.6.1.52</ecNumber>
    </recommendedName>
    <alternativeName>
        <fullName evidence="12">Phosphohydroxythreonine aminotransferase</fullName>
        <shortName evidence="12">PSAT</shortName>
    </alternativeName>
</protein>
<feature type="binding site" evidence="12">
    <location>
        <begin position="76"/>
        <end position="77"/>
    </location>
    <ligand>
        <name>pyridoxal 5'-phosphate</name>
        <dbReference type="ChEBI" id="CHEBI:597326"/>
    </ligand>
</feature>
<keyword evidence="16" id="KW-1185">Reference proteome</keyword>
<dbReference type="EC" id="2.6.1.52" evidence="12"/>
<keyword evidence="4 12" id="KW-0032">Aminotransferase</keyword>
<feature type="modified residue" description="N6-(pyridoxal phosphate)lysine" evidence="12">
    <location>
        <position position="194"/>
    </location>
</feature>
<comment type="pathway">
    <text evidence="2 12 13">Amino-acid biosynthesis; L-serine biosynthesis; L-serine from 3-phospho-D-glycerate: step 2/3.</text>
</comment>
<comment type="pathway">
    <text evidence="1 12">Cofactor biosynthesis; pyridoxine 5'-phosphate biosynthesis; pyridoxine 5'-phosphate from D-erythrose 4-phosphate: step 3/5.</text>
</comment>
<dbReference type="InterPro" id="IPR020578">
    <property type="entry name" value="Aminotrans_V_PyrdxlP_BS"/>
</dbReference>
<dbReference type="OrthoDB" id="9809412at2"/>
<dbReference type="UniPathway" id="UPA00244">
    <property type="reaction ID" value="UER00311"/>
</dbReference>
<reference evidence="15 16" key="2">
    <citation type="submission" date="2019-09" db="EMBL/GenBank/DDBJ databases">
        <title>Complete Genome Sequence and Methylome Analysis of free living Spirochaetas.</title>
        <authorList>
            <person name="Leshcheva N."/>
            <person name="Mikheeva N."/>
        </authorList>
    </citation>
    <scope>NUCLEOTIDE SEQUENCE [LARGE SCALE GENOMIC DNA]</scope>
    <source>
        <strain evidence="15 16">P</strain>
    </source>
</reference>
<dbReference type="UniPathway" id="UPA00135">
    <property type="reaction ID" value="UER00197"/>
</dbReference>
<evidence type="ECO:0000313" key="16">
    <source>
        <dbReference type="Proteomes" id="UP000323824"/>
    </source>
</evidence>
<dbReference type="Gene3D" id="3.40.640.10">
    <property type="entry name" value="Type I PLP-dependent aspartate aminotransferase-like (Major domain)"/>
    <property type="match status" value="1"/>
</dbReference>
<evidence type="ECO:0000259" key="14">
    <source>
        <dbReference type="Pfam" id="PF00266"/>
    </source>
</evidence>
<feature type="binding site" evidence="12">
    <location>
        <begin position="235"/>
        <end position="236"/>
    </location>
    <ligand>
        <name>pyridoxal 5'-phosphate</name>
        <dbReference type="ChEBI" id="CHEBI:597326"/>
    </ligand>
</feature>
<gene>
    <name evidence="12 15" type="primary">serC</name>
    <name evidence="15" type="ORF">EW093_07600</name>
</gene>
<evidence type="ECO:0000256" key="7">
    <source>
        <dbReference type="ARBA" id="ARBA00022898"/>
    </source>
</evidence>
<dbReference type="HAMAP" id="MF_00160">
    <property type="entry name" value="SerC_aminotrans_5"/>
    <property type="match status" value="1"/>
</dbReference>
<keyword evidence="6 12" id="KW-0808">Transferase</keyword>
<dbReference type="NCBIfam" id="TIGR01364">
    <property type="entry name" value="serC_1"/>
    <property type="match status" value="1"/>
</dbReference>
<feature type="binding site" evidence="12">
    <location>
        <position position="150"/>
    </location>
    <ligand>
        <name>pyridoxal 5'-phosphate</name>
        <dbReference type="ChEBI" id="CHEBI:597326"/>
    </ligand>
</feature>
<comment type="function">
    <text evidence="12">Catalyzes the reversible conversion of 3-phosphohydroxypyruvate to phosphoserine and of 3-hydroxy-2-oxo-4-phosphonooxybutanoate to phosphohydroxythreonine.</text>
</comment>
<dbReference type="PANTHER" id="PTHR43247:SF1">
    <property type="entry name" value="PHOSPHOSERINE AMINOTRANSFERASE"/>
    <property type="match status" value="1"/>
</dbReference>
<keyword evidence="8 12" id="KW-0664">Pyridoxine biosynthesis</keyword>
<keyword evidence="5 12" id="KW-0028">Amino-acid biosynthesis</keyword>
<evidence type="ECO:0000256" key="8">
    <source>
        <dbReference type="ARBA" id="ARBA00023096"/>
    </source>
</evidence>
<evidence type="ECO:0000256" key="4">
    <source>
        <dbReference type="ARBA" id="ARBA00022576"/>
    </source>
</evidence>
<evidence type="ECO:0000256" key="1">
    <source>
        <dbReference type="ARBA" id="ARBA00004915"/>
    </source>
</evidence>
<dbReference type="SUPFAM" id="SSF53383">
    <property type="entry name" value="PLP-dependent transferases"/>
    <property type="match status" value="1"/>
</dbReference>
<dbReference type="FunFam" id="3.90.1150.10:FF:000006">
    <property type="entry name" value="Phosphoserine aminotransferase"/>
    <property type="match status" value="1"/>
</dbReference>
<keyword evidence="9 12" id="KW-0718">Serine biosynthesis</keyword>
<comment type="caution">
    <text evidence="12">Lacks conserved residue(s) required for the propagation of feature annotation.</text>
</comment>
<dbReference type="AlphaFoldDB" id="A0A5C1QED2"/>
<dbReference type="RefSeq" id="WP_149567815.1">
    <property type="nucleotide sequence ID" value="NZ_CP035807.1"/>
</dbReference>
<evidence type="ECO:0000256" key="12">
    <source>
        <dbReference type="HAMAP-Rule" id="MF_00160"/>
    </source>
</evidence>
<dbReference type="NCBIfam" id="NF003764">
    <property type="entry name" value="PRK05355.1"/>
    <property type="match status" value="1"/>
</dbReference>
<feature type="domain" description="Aminotransferase class V" evidence="14">
    <location>
        <begin position="4"/>
        <end position="346"/>
    </location>
</feature>
<dbReference type="GO" id="GO:0006564">
    <property type="term" value="P:L-serine biosynthetic process"/>
    <property type="evidence" value="ECO:0007669"/>
    <property type="project" value="UniProtKB-UniRule"/>
</dbReference>
<dbReference type="PROSITE" id="PS00595">
    <property type="entry name" value="AA_TRANSFER_CLASS_5"/>
    <property type="match status" value="1"/>
</dbReference>
<dbReference type="InterPro" id="IPR015424">
    <property type="entry name" value="PyrdxlP-dep_Trfase"/>
</dbReference>
<name>A0A5C1QED2_9SPIO</name>
<accession>A0A5C1QED2</accession>
<feature type="binding site" evidence="12">
    <location>
        <position position="102"/>
    </location>
    <ligand>
        <name>pyridoxal 5'-phosphate</name>
        <dbReference type="ChEBI" id="CHEBI:597326"/>
    </ligand>
</feature>
<evidence type="ECO:0000256" key="2">
    <source>
        <dbReference type="ARBA" id="ARBA00005099"/>
    </source>
</evidence>
<comment type="catalytic activity">
    <reaction evidence="10 12">
        <text>4-(phosphooxy)-L-threonine + 2-oxoglutarate = (R)-3-hydroxy-2-oxo-4-phosphooxybutanoate + L-glutamate</text>
        <dbReference type="Rhea" id="RHEA:16573"/>
        <dbReference type="ChEBI" id="CHEBI:16810"/>
        <dbReference type="ChEBI" id="CHEBI:29985"/>
        <dbReference type="ChEBI" id="CHEBI:58452"/>
        <dbReference type="ChEBI" id="CHEBI:58538"/>
        <dbReference type="EC" id="2.6.1.52"/>
    </reaction>
</comment>
<feature type="binding site" evidence="12">
    <location>
        <position position="42"/>
    </location>
    <ligand>
        <name>L-glutamate</name>
        <dbReference type="ChEBI" id="CHEBI:29985"/>
    </ligand>
</feature>
<dbReference type="KEGG" id="sper:EW093_07600"/>
<comment type="cofactor">
    <cofactor evidence="12">
        <name>pyridoxal 5'-phosphate</name>
        <dbReference type="ChEBI" id="CHEBI:597326"/>
    </cofactor>
    <text evidence="12">Binds 1 pyridoxal phosphate per subunit.</text>
</comment>
<dbReference type="PANTHER" id="PTHR43247">
    <property type="entry name" value="PHOSPHOSERINE AMINOTRANSFERASE"/>
    <property type="match status" value="1"/>
</dbReference>
<dbReference type="GO" id="GO:0004648">
    <property type="term" value="F:O-phospho-L-serine:2-oxoglutarate aminotransferase activity"/>
    <property type="evidence" value="ECO:0007669"/>
    <property type="project" value="UniProtKB-UniRule"/>
</dbReference>
<dbReference type="Gene3D" id="3.90.1150.10">
    <property type="entry name" value="Aspartate Aminotransferase, domain 1"/>
    <property type="match status" value="1"/>
</dbReference>
<dbReference type="Proteomes" id="UP000323824">
    <property type="component" value="Chromosome"/>
</dbReference>
<feature type="binding site" evidence="12">
    <location>
        <position position="193"/>
    </location>
    <ligand>
        <name>pyridoxal 5'-phosphate</name>
        <dbReference type="ChEBI" id="CHEBI:597326"/>
    </ligand>
</feature>
<evidence type="ECO:0000256" key="10">
    <source>
        <dbReference type="ARBA" id="ARBA00047630"/>
    </source>
</evidence>
<comment type="subunit">
    <text evidence="12">Homodimer.</text>
</comment>
<comment type="catalytic activity">
    <reaction evidence="11 12 13">
        <text>O-phospho-L-serine + 2-oxoglutarate = 3-phosphooxypyruvate + L-glutamate</text>
        <dbReference type="Rhea" id="RHEA:14329"/>
        <dbReference type="ChEBI" id="CHEBI:16810"/>
        <dbReference type="ChEBI" id="CHEBI:18110"/>
        <dbReference type="ChEBI" id="CHEBI:29985"/>
        <dbReference type="ChEBI" id="CHEBI:57524"/>
        <dbReference type="EC" id="2.6.1.52"/>
    </reaction>
</comment>
<evidence type="ECO:0000256" key="5">
    <source>
        <dbReference type="ARBA" id="ARBA00022605"/>
    </source>
</evidence>
<evidence type="ECO:0000313" key="15">
    <source>
        <dbReference type="EMBL" id="QEN04572.1"/>
    </source>
</evidence>
<dbReference type="Pfam" id="PF00266">
    <property type="entry name" value="Aminotran_5"/>
    <property type="match status" value="1"/>
</dbReference>
<sequence length="358" mass="39363">MKRVFNFSAGPAMLPEEVLKEAASEMLDYQGSGMSVMEMSHRSKEFVAIYENAEKLVREVMNVPDNYKVLFLQGGASTQFAMIPANLMKKGGKVDVINTGAWTKKAVKEIGFFGNANVVASSEDDTFTYIPKDVKLSGDADYVYLASNNTIYGTRYVNFPKTGNVPLVADMSSNIMSEPVNVSDFGLIFAGAQKNLGPAGVTLVIVREDLVGNHIDGTPTMLQYKTHVDASSMFNTPPTYAIYVLGKVLNWIKSKGGIQGVYENNLKKANLLYNFLDESKMFKGTAKKEDRSLMNVPFVTGDADLDAKFIKEATAQDLTTLKGHRSVGGMRASIYNAMPYEGVEKLVNFMKEFEKANS</sequence>
<dbReference type="PIRSF" id="PIRSF000525">
    <property type="entry name" value="SerC"/>
    <property type="match status" value="1"/>
</dbReference>
<dbReference type="InterPro" id="IPR015421">
    <property type="entry name" value="PyrdxlP-dep_Trfase_major"/>
</dbReference>
<dbReference type="EMBL" id="CP035807">
    <property type="protein sequence ID" value="QEN04572.1"/>
    <property type="molecule type" value="Genomic_DNA"/>
</dbReference>
<dbReference type="InterPro" id="IPR022278">
    <property type="entry name" value="Pser_aminoTfrase"/>
</dbReference>
<evidence type="ECO:0000256" key="9">
    <source>
        <dbReference type="ARBA" id="ARBA00023299"/>
    </source>
</evidence>